<dbReference type="GeneID" id="106670869"/>
<sequence>MNCFDYFVPAFLITQWLVSSVHVYDWEAEQGHEDFGKLLFSIEKLLGLTNKTEAGTAKPLTFSEAKSYLKMYQEKLHATKEHQDFVERMNQKDYTDWIESLKKENDQLFHCVKSEDEILQSPYDEFVKRVGAGGGTWADLTKFYRHFMRSHATYKLQHLLVSRKESKNGPGLLRKFFDVVGVMLAIPSHLGKFRMADVPGPALESFQRRLHQSDQYGAYVKSLKEKNYTELIEVWSTADPELGACVQTTTQTLLDPYTTFDRQTKRKDRSIDWSDFIAFYKTFINCVIIVNMEEVRLDG</sequence>
<dbReference type="KEGG" id="clec:106670869"/>
<dbReference type="AlphaFoldDB" id="A0A8I6S2L1"/>
<evidence type="ECO:0000256" key="1">
    <source>
        <dbReference type="SAM" id="SignalP"/>
    </source>
</evidence>
<reference evidence="2" key="1">
    <citation type="submission" date="2022-01" db="UniProtKB">
        <authorList>
            <consortium name="EnsemblMetazoa"/>
        </authorList>
    </citation>
    <scope>IDENTIFICATION</scope>
</reference>
<dbReference type="Proteomes" id="UP000494040">
    <property type="component" value="Unassembled WGS sequence"/>
</dbReference>
<name>A0A8I6S2L1_CIMLE</name>
<organism evidence="2 3">
    <name type="scientific">Cimex lectularius</name>
    <name type="common">Bed bug</name>
    <name type="synonym">Acanthia lectularia</name>
    <dbReference type="NCBI Taxonomy" id="79782"/>
    <lineage>
        <taxon>Eukaryota</taxon>
        <taxon>Metazoa</taxon>
        <taxon>Ecdysozoa</taxon>
        <taxon>Arthropoda</taxon>
        <taxon>Hexapoda</taxon>
        <taxon>Insecta</taxon>
        <taxon>Pterygota</taxon>
        <taxon>Neoptera</taxon>
        <taxon>Paraneoptera</taxon>
        <taxon>Hemiptera</taxon>
        <taxon>Heteroptera</taxon>
        <taxon>Panheteroptera</taxon>
        <taxon>Cimicomorpha</taxon>
        <taxon>Cimicidae</taxon>
        <taxon>Cimex</taxon>
    </lineage>
</organism>
<dbReference type="RefSeq" id="XP_014257009.1">
    <property type="nucleotide sequence ID" value="XM_014401523.2"/>
</dbReference>
<evidence type="ECO:0000313" key="2">
    <source>
        <dbReference type="EnsemblMetazoa" id="XP_014257009.1"/>
    </source>
</evidence>
<keyword evidence="3" id="KW-1185">Reference proteome</keyword>
<evidence type="ECO:0000313" key="3">
    <source>
        <dbReference type="Proteomes" id="UP000494040"/>
    </source>
</evidence>
<feature type="chain" id="PRO_5035228473" evidence="1">
    <location>
        <begin position="21"/>
        <end position="299"/>
    </location>
</feature>
<feature type="signal peptide" evidence="1">
    <location>
        <begin position="1"/>
        <end position="20"/>
    </location>
</feature>
<dbReference type="EnsemblMetazoa" id="XM_014401523.2">
    <property type="protein sequence ID" value="XP_014257009.1"/>
    <property type="gene ID" value="LOC106670869"/>
</dbReference>
<accession>A0A8I6S2L1</accession>
<proteinExistence type="predicted"/>
<keyword evidence="1" id="KW-0732">Signal</keyword>
<protein>
    <submittedName>
        <fullName evidence="2">Uncharacterized protein</fullName>
    </submittedName>
</protein>